<accession>A0ABY2BZQ2</accession>
<evidence type="ECO:0000256" key="5">
    <source>
        <dbReference type="ARBA" id="ARBA00037900"/>
    </source>
</evidence>
<dbReference type="Proteomes" id="UP000294721">
    <property type="component" value="Unassembled WGS sequence"/>
</dbReference>
<dbReference type="PANTHER" id="PTHR11080:SF2">
    <property type="entry name" value="LD05707P"/>
    <property type="match status" value="1"/>
</dbReference>
<evidence type="ECO:0000256" key="6">
    <source>
        <dbReference type="ARBA" id="ARBA00039017"/>
    </source>
</evidence>
<dbReference type="Pfam" id="PF00857">
    <property type="entry name" value="Isochorismatase"/>
    <property type="match status" value="1"/>
</dbReference>
<comment type="similarity">
    <text evidence="1">Belongs to the isochorismatase family.</text>
</comment>
<sequence>MLCFEQVKRKHAAMSIVAIDVHPQRAFSEMCPDEVPVADALSIVPHLNRQASWADFRVLTKDAHVPDAGWIVPQQSDHLPLEQAENWVSHAIVGTEGFETLPNLPNAVDYQFLVHIGLEQGAHPFGACFHDMAENISTGLIEWLKQKEAKIILIGGLITEYCVQATVLQLCWYGPWRVIVNLEACRTLDSVQEQQAVLSMQQAGALVVACTEEIEALIGNVQQQDYAFTI</sequence>
<proteinExistence type="inferred from homology"/>
<comment type="pathway">
    <text evidence="5">Cofactor biosynthesis; nicotinate biosynthesis; nicotinate from nicotinamide: step 1/1.</text>
</comment>
<organism evidence="9 10">
    <name type="scientific">Uruburuella suis</name>
    <dbReference type="NCBI Taxonomy" id="252130"/>
    <lineage>
        <taxon>Bacteria</taxon>
        <taxon>Pseudomonadati</taxon>
        <taxon>Pseudomonadota</taxon>
        <taxon>Betaproteobacteria</taxon>
        <taxon>Neisseriales</taxon>
        <taxon>Neisseriaceae</taxon>
        <taxon>Uruburuella</taxon>
    </lineage>
</organism>
<dbReference type="PANTHER" id="PTHR11080">
    <property type="entry name" value="PYRAZINAMIDASE/NICOTINAMIDASE"/>
    <property type="match status" value="1"/>
</dbReference>
<evidence type="ECO:0000256" key="4">
    <source>
        <dbReference type="ARBA" id="ARBA00022801"/>
    </source>
</evidence>
<evidence type="ECO:0000313" key="10">
    <source>
        <dbReference type="Proteomes" id="UP000294721"/>
    </source>
</evidence>
<dbReference type="InterPro" id="IPR000868">
    <property type="entry name" value="Isochorismatase-like_dom"/>
</dbReference>
<dbReference type="SUPFAM" id="SSF52499">
    <property type="entry name" value="Isochorismatase-like hydrolases"/>
    <property type="match status" value="1"/>
</dbReference>
<evidence type="ECO:0000313" key="9">
    <source>
        <dbReference type="EMBL" id="TCP07323.1"/>
    </source>
</evidence>
<feature type="domain" description="Isochorismatase-like" evidence="8">
    <location>
        <begin position="29"/>
        <end position="208"/>
    </location>
</feature>
<evidence type="ECO:0000256" key="7">
    <source>
        <dbReference type="ARBA" id="ARBA00043224"/>
    </source>
</evidence>
<dbReference type="InterPro" id="IPR036380">
    <property type="entry name" value="Isochorismatase-like_sf"/>
</dbReference>
<evidence type="ECO:0000256" key="3">
    <source>
        <dbReference type="ARBA" id="ARBA00022723"/>
    </source>
</evidence>
<dbReference type="EMBL" id="SLXE01000008">
    <property type="protein sequence ID" value="TCP07323.1"/>
    <property type="molecule type" value="Genomic_DNA"/>
</dbReference>
<keyword evidence="3" id="KW-0479">Metal-binding</keyword>
<evidence type="ECO:0000256" key="1">
    <source>
        <dbReference type="ARBA" id="ARBA00006336"/>
    </source>
</evidence>
<keyword evidence="4" id="KW-0378">Hydrolase</keyword>
<evidence type="ECO:0000256" key="2">
    <source>
        <dbReference type="ARBA" id="ARBA00022642"/>
    </source>
</evidence>
<evidence type="ECO:0000259" key="8">
    <source>
        <dbReference type="Pfam" id="PF00857"/>
    </source>
</evidence>
<protein>
    <recommendedName>
        <fullName evidence="6">nicotinamidase</fullName>
        <ecNumber evidence="6">3.5.1.19</ecNumber>
    </recommendedName>
    <alternativeName>
        <fullName evidence="7">Nicotinamide deamidase</fullName>
    </alternativeName>
</protein>
<dbReference type="InterPro" id="IPR052347">
    <property type="entry name" value="Isochorismatase_Nicotinamidase"/>
</dbReference>
<reference evidence="9 10" key="1">
    <citation type="submission" date="2019-03" db="EMBL/GenBank/DDBJ databases">
        <title>Genomic Encyclopedia of Type Strains, Phase IV (KMG-IV): sequencing the most valuable type-strain genomes for metagenomic binning, comparative biology and taxonomic classification.</title>
        <authorList>
            <person name="Goeker M."/>
        </authorList>
    </citation>
    <scope>NUCLEOTIDE SEQUENCE [LARGE SCALE GENOMIC DNA]</scope>
    <source>
        <strain evidence="9 10">DSM 17474</strain>
    </source>
</reference>
<keyword evidence="10" id="KW-1185">Reference proteome</keyword>
<name>A0ABY2BZQ2_9NEIS</name>
<comment type="caution">
    <text evidence="9">The sequence shown here is derived from an EMBL/GenBank/DDBJ whole genome shotgun (WGS) entry which is preliminary data.</text>
</comment>
<gene>
    <name evidence="9" type="ORF">EV680_10840</name>
</gene>
<keyword evidence="2" id="KW-0662">Pyridine nucleotide biosynthesis</keyword>
<dbReference type="Gene3D" id="3.40.50.850">
    <property type="entry name" value="Isochorismatase-like"/>
    <property type="match status" value="1"/>
</dbReference>
<dbReference type="EC" id="3.5.1.19" evidence="6"/>